<dbReference type="AlphaFoldDB" id="K0S1T3"/>
<gene>
    <name evidence="1" type="ORF">THAOC_21141</name>
</gene>
<dbReference type="eggNOG" id="ENOG502R93S">
    <property type="taxonomic scope" value="Eukaryota"/>
</dbReference>
<dbReference type="OrthoDB" id="51236at2759"/>
<organism evidence="1 2">
    <name type="scientific">Thalassiosira oceanica</name>
    <name type="common">Marine diatom</name>
    <dbReference type="NCBI Taxonomy" id="159749"/>
    <lineage>
        <taxon>Eukaryota</taxon>
        <taxon>Sar</taxon>
        <taxon>Stramenopiles</taxon>
        <taxon>Ochrophyta</taxon>
        <taxon>Bacillariophyta</taxon>
        <taxon>Coscinodiscophyceae</taxon>
        <taxon>Thalassiosirophycidae</taxon>
        <taxon>Thalassiosirales</taxon>
        <taxon>Thalassiosiraceae</taxon>
        <taxon>Thalassiosira</taxon>
    </lineage>
</organism>
<dbReference type="Proteomes" id="UP000266841">
    <property type="component" value="Unassembled WGS sequence"/>
</dbReference>
<comment type="caution">
    <text evidence="1">The sequence shown here is derived from an EMBL/GenBank/DDBJ whole genome shotgun (WGS) entry which is preliminary data.</text>
</comment>
<protein>
    <submittedName>
        <fullName evidence="1">Uncharacterized protein</fullName>
    </submittedName>
</protein>
<sequence>MTPRPVAGQYLTKTLFRKAVTCPRKLVYAIRPDLYPSQVTSGDGLAQYLADEGVRFGNYCKGMFPQGVEVGLSGTAPTVENLVAETAGLLKRDTKRITVFEGAIRHEKFFLRPDILDRVTNEDSTELRLIEVKAKSWNSNKSYESLMWTRGKPKASFLRYVQDVAFQAMVAKLSYPEYKVSSWLMMPDRAKVMNGGNLCDTNFDEQVNSEGDENLVLADNQGIATLVNVDDAVAQVTDDFIDGRGLSEVASSWADAIQGDSSIDANIGARCSSCEYRDGKAFKMCWEEATKDDSHADLILDLHAISEKKVKHFLQQKKYQMSDLTHQDFELNSGGMPNEV</sequence>
<proteinExistence type="predicted"/>
<keyword evidence="2" id="KW-1185">Reference proteome</keyword>
<accession>K0S1T3</accession>
<name>K0S1T3_THAOC</name>
<evidence type="ECO:0000313" key="1">
    <source>
        <dbReference type="EMBL" id="EJK58709.1"/>
    </source>
</evidence>
<feature type="non-terminal residue" evidence="1">
    <location>
        <position position="340"/>
    </location>
</feature>
<dbReference type="EMBL" id="AGNL01024427">
    <property type="protein sequence ID" value="EJK58709.1"/>
    <property type="molecule type" value="Genomic_DNA"/>
</dbReference>
<reference evidence="1 2" key="1">
    <citation type="journal article" date="2012" name="Genome Biol.">
        <title>Genome and low-iron response of an oceanic diatom adapted to chronic iron limitation.</title>
        <authorList>
            <person name="Lommer M."/>
            <person name="Specht M."/>
            <person name="Roy A.S."/>
            <person name="Kraemer L."/>
            <person name="Andreson R."/>
            <person name="Gutowska M.A."/>
            <person name="Wolf J."/>
            <person name="Bergner S.V."/>
            <person name="Schilhabel M.B."/>
            <person name="Klostermeier U.C."/>
            <person name="Beiko R.G."/>
            <person name="Rosenstiel P."/>
            <person name="Hippler M."/>
            <person name="Laroche J."/>
        </authorList>
    </citation>
    <scope>NUCLEOTIDE SEQUENCE [LARGE SCALE GENOMIC DNA]</scope>
    <source>
        <strain evidence="1 2">CCMP1005</strain>
    </source>
</reference>
<evidence type="ECO:0000313" key="2">
    <source>
        <dbReference type="Proteomes" id="UP000266841"/>
    </source>
</evidence>